<dbReference type="InterPro" id="IPR000540">
    <property type="entry name" value="Flag_MotA_CS"/>
</dbReference>
<dbReference type="RefSeq" id="WP_369149414.1">
    <property type="nucleotide sequence ID" value="NZ_CP163444.1"/>
</dbReference>
<keyword evidence="1" id="KW-0812">Transmembrane</keyword>
<protein>
    <submittedName>
        <fullName evidence="2">DUF1269 domain-containing protein</fullName>
    </submittedName>
</protein>
<accession>A0AB39TDR4</accession>
<dbReference type="PROSITE" id="PS01307">
    <property type="entry name" value="MOTA"/>
    <property type="match status" value="1"/>
</dbReference>
<feature type="transmembrane region" description="Helical" evidence="1">
    <location>
        <begin position="23"/>
        <end position="48"/>
    </location>
</feature>
<dbReference type="EMBL" id="CP163444">
    <property type="protein sequence ID" value="XDQ76778.1"/>
    <property type="molecule type" value="Genomic_DNA"/>
</dbReference>
<evidence type="ECO:0000313" key="2">
    <source>
        <dbReference type="EMBL" id="XDQ76778.1"/>
    </source>
</evidence>
<dbReference type="AlphaFoldDB" id="A0AB39TDR4"/>
<proteinExistence type="predicted"/>
<keyword evidence="1" id="KW-0472">Membrane</keyword>
<name>A0AB39TDR4_9ACTN</name>
<dbReference type="Pfam" id="PF06897">
    <property type="entry name" value="DUF1269"/>
    <property type="match status" value="1"/>
</dbReference>
<keyword evidence="1" id="KW-1133">Transmembrane helix</keyword>
<sequence length="108" mass="11433">MGHTCCRAPYGELLEAGALSGTFWGMLFGLLFFMPLLGAAVGAAAGALGGKMDDVGIDDDFIDSVKAKVTQDAVVERVREAFPGGHTELIHSNLDSEKESKLREVFAS</sequence>
<evidence type="ECO:0000256" key="1">
    <source>
        <dbReference type="SAM" id="Phobius"/>
    </source>
</evidence>
<gene>
    <name evidence="2" type="ORF">AB5J54_21100</name>
</gene>
<reference evidence="2" key="1">
    <citation type="submission" date="2024-07" db="EMBL/GenBank/DDBJ databases">
        <authorList>
            <person name="Yu S.T."/>
        </authorList>
    </citation>
    <scope>NUCLEOTIDE SEQUENCE</scope>
    <source>
        <strain evidence="2">R44</strain>
    </source>
</reference>
<dbReference type="InterPro" id="IPR009200">
    <property type="entry name" value="DUF1269_membrane"/>
</dbReference>
<organism evidence="2">
    <name type="scientific">Streptomyces sp. R44</name>
    <dbReference type="NCBI Taxonomy" id="3238633"/>
    <lineage>
        <taxon>Bacteria</taxon>
        <taxon>Bacillati</taxon>
        <taxon>Actinomycetota</taxon>
        <taxon>Actinomycetes</taxon>
        <taxon>Kitasatosporales</taxon>
        <taxon>Streptomycetaceae</taxon>
        <taxon>Streptomyces</taxon>
    </lineage>
</organism>